<dbReference type="Proteomes" id="UP000004386">
    <property type="component" value="Unassembled WGS sequence"/>
</dbReference>
<accession>C4WFB0</accession>
<protein>
    <submittedName>
        <fullName evidence="1">Uncharacterized protein</fullName>
    </submittedName>
</protein>
<dbReference type="HOGENOM" id="CLU_218635_0_0_5"/>
<organism evidence="1 2">
    <name type="scientific">Brucella intermedia LMG 3301</name>
    <dbReference type="NCBI Taxonomy" id="641118"/>
    <lineage>
        <taxon>Bacteria</taxon>
        <taxon>Pseudomonadati</taxon>
        <taxon>Pseudomonadota</taxon>
        <taxon>Alphaproteobacteria</taxon>
        <taxon>Hyphomicrobiales</taxon>
        <taxon>Brucellaceae</taxon>
        <taxon>Brucella/Ochrobactrum group</taxon>
        <taxon>Brucella</taxon>
    </lineage>
</organism>
<gene>
    <name evidence="1" type="ORF">OINT_1001628</name>
</gene>
<dbReference type="AlphaFoldDB" id="C4WFB0"/>
<evidence type="ECO:0000313" key="2">
    <source>
        <dbReference type="Proteomes" id="UP000004386"/>
    </source>
</evidence>
<sequence>MIDLHKWQALLTGTGRGPVLRIFYVPSAREAQQMD</sequence>
<proteinExistence type="predicted"/>
<evidence type="ECO:0000313" key="1">
    <source>
        <dbReference type="EMBL" id="EEQ96207.1"/>
    </source>
</evidence>
<name>C4WFB0_9HYPH</name>
<comment type="caution">
    <text evidence="1">The sequence shown here is derived from an EMBL/GenBank/DDBJ whole genome shotgun (WGS) entry which is preliminary data.</text>
</comment>
<reference evidence="1 2" key="1">
    <citation type="submission" date="2009-05" db="EMBL/GenBank/DDBJ databases">
        <authorList>
            <person name="Setubal J.C."/>
            <person name="Boyle S."/>
            <person name="Crasta O.R."/>
            <person name="Gillespie J.J."/>
            <person name="Kenyon R.W."/>
            <person name="Lu J."/>
            <person name="Mane S."/>
            <person name="Nagrani S."/>
            <person name="Shallom J.M."/>
            <person name="Shallom S."/>
            <person name="Shukla M."/>
            <person name="Snyder E.E."/>
            <person name="Sobral B.W."/>
            <person name="Wattam A.R."/>
            <person name="Will R."/>
            <person name="Williams K."/>
            <person name="Yoo H."/>
            <person name="Munk C."/>
            <person name="Tapia R."/>
            <person name="Green L."/>
            <person name="Rogers Y."/>
            <person name="Detter J.C."/>
            <person name="Bruce D."/>
            <person name="Brettin T.S."/>
            <person name="Tsolis R."/>
        </authorList>
    </citation>
    <scope>NUCLEOTIDE SEQUENCE [LARGE SCALE GENOMIC DNA]</scope>
    <source>
        <strain evidence="1 2">LMG 3301</strain>
    </source>
</reference>
<dbReference type="EMBL" id="ACQA01000001">
    <property type="protein sequence ID" value="EEQ96207.1"/>
    <property type="molecule type" value="Genomic_DNA"/>
</dbReference>